<feature type="transmembrane region" description="Helical" evidence="4">
    <location>
        <begin position="66"/>
        <end position="82"/>
    </location>
</feature>
<protein>
    <submittedName>
        <fullName evidence="6">Quinoprotein glucose dehydrogenase</fullName>
        <ecNumber evidence="6">1.1.5.2</ecNumber>
    </submittedName>
</protein>
<dbReference type="GO" id="GO:0016020">
    <property type="term" value="C:membrane"/>
    <property type="evidence" value="ECO:0007669"/>
    <property type="project" value="InterPro"/>
</dbReference>
<keyword evidence="3 6" id="KW-0560">Oxidoreductase</keyword>
<evidence type="ECO:0000313" key="6">
    <source>
        <dbReference type="EMBL" id="VVO00143.1"/>
    </source>
</evidence>
<dbReference type="AlphaFoldDB" id="A0A5E7C5Q4"/>
<reference evidence="6 7" key="1">
    <citation type="submission" date="2019-09" db="EMBL/GenBank/DDBJ databases">
        <authorList>
            <person name="Chandra G."/>
            <person name="Truman W A."/>
        </authorList>
    </citation>
    <scope>NUCLEOTIDE SEQUENCE [LARGE SCALE GENOMIC DNA]</scope>
    <source>
        <strain evidence="6">PS723</strain>
    </source>
</reference>
<dbReference type="GO" id="GO:0008876">
    <property type="term" value="F:quinoprotein glucose dehydrogenase activity"/>
    <property type="evidence" value="ECO:0007669"/>
    <property type="project" value="UniProtKB-EC"/>
</dbReference>
<keyword evidence="4" id="KW-0472">Membrane</keyword>
<feature type="domain" description="Pyrrolo-quinoline quinone repeat" evidence="5">
    <location>
        <begin position="173"/>
        <end position="782"/>
    </location>
</feature>
<evidence type="ECO:0000256" key="1">
    <source>
        <dbReference type="ARBA" id="ARBA00001931"/>
    </source>
</evidence>
<proteinExistence type="inferred from homology"/>
<dbReference type="Pfam" id="PF01011">
    <property type="entry name" value="PQQ"/>
    <property type="match status" value="1"/>
</dbReference>
<evidence type="ECO:0000256" key="2">
    <source>
        <dbReference type="ARBA" id="ARBA00008156"/>
    </source>
</evidence>
<dbReference type="CDD" id="cd10280">
    <property type="entry name" value="PQQ_mGDH"/>
    <property type="match status" value="1"/>
</dbReference>
<dbReference type="SMART" id="SM00564">
    <property type="entry name" value="PQQ"/>
    <property type="match status" value="6"/>
</dbReference>
<feature type="transmembrane region" description="Helical" evidence="4">
    <location>
        <begin position="41"/>
        <end position="59"/>
    </location>
</feature>
<evidence type="ECO:0000256" key="4">
    <source>
        <dbReference type="SAM" id="Phobius"/>
    </source>
</evidence>
<dbReference type="Proteomes" id="UP000379480">
    <property type="component" value="Unassembled WGS sequence"/>
</dbReference>
<dbReference type="SUPFAM" id="SSF50998">
    <property type="entry name" value="Quinoprotein alcohol dehydrogenase-like"/>
    <property type="match status" value="1"/>
</dbReference>
<dbReference type="InterPro" id="IPR017511">
    <property type="entry name" value="PQQ_mDH"/>
</dbReference>
<organism evidence="6 7">
    <name type="scientific">Pseudomonas fluorescens</name>
    <dbReference type="NCBI Taxonomy" id="294"/>
    <lineage>
        <taxon>Bacteria</taxon>
        <taxon>Pseudomonadati</taxon>
        <taxon>Pseudomonadota</taxon>
        <taxon>Gammaproteobacteria</taxon>
        <taxon>Pseudomonadales</taxon>
        <taxon>Pseudomonadaceae</taxon>
        <taxon>Pseudomonas</taxon>
    </lineage>
</organism>
<evidence type="ECO:0000256" key="3">
    <source>
        <dbReference type="ARBA" id="ARBA00023002"/>
    </source>
</evidence>
<dbReference type="PANTHER" id="PTHR32303:SF4">
    <property type="entry name" value="QUINOPROTEIN GLUCOSE DEHYDROGENASE"/>
    <property type="match status" value="1"/>
</dbReference>
<dbReference type="InterPro" id="IPR018391">
    <property type="entry name" value="PQQ_b-propeller_rpt"/>
</dbReference>
<dbReference type="InterPro" id="IPR002372">
    <property type="entry name" value="PQQ_rpt_dom"/>
</dbReference>
<comment type="similarity">
    <text evidence="2">Belongs to the bacterial PQQ dehydrogenase family.</text>
</comment>
<gene>
    <name evidence="6" type="primary">gcd</name>
    <name evidence="6" type="ORF">PS723_02572</name>
</gene>
<feature type="transmembrane region" description="Helical" evidence="4">
    <location>
        <begin position="88"/>
        <end position="110"/>
    </location>
</feature>
<keyword evidence="4" id="KW-1133">Transmembrane helix</keyword>
<dbReference type="InterPro" id="IPR011047">
    <property type="entry name" value="Quinoprotein_ADH-like_sf"/>
</dbReference>
<feature type="transmembrane region" description="Helical" evidence="4">
    <location>
        <begin position="122"/>
        <end position="140"/>
    </location>
</feature>
<comment type="cofactor">
    <cofactor evidence="1">
        <name>pyrroloquinoline quinone</name>
        <dbReference type="ChEBI" id="CHEBI:58442"/>
    </cofactor>
</comment>
<keyword evidence="4" id="KW-0812">Transmembrane</keyword>
<dbReference type="EC" id="1.1.5.2" evidence="6"/>
<sequence>MSTDGALSRSRLLPSLLGILLLLMGLALLAGGIKLSMLGGSLYYLLAGIGLVLTGLLLLAARRAALGLYALVLFASTVWALWEVGLDWWQLVPRLAMLFALGIVLLLPWFRRPLLRGQTATLGTKALSAAVVIAGVTALASQFNNPGEIKGQLDRDAVPGMTNTAPAMPDGDWNSYGRSAHGDRYSPLAQITPENVSKLVPAWTYRTGDLPGPNDPGETTAENTPLKANGMLYVCTPHSQVIALDPDTGKEIWRFDPKLSTQNAANFKGWAHMTCRGVSYHDDAAYAATEQSPVTPDTSATAAPASNVCPRRIFLPTADTRLIALDADTGKMCEDFGDKGQVDLRSNIGSFTAGGYYSTSPAAVTRNLVIIGGHVTDNVSIDEPSGVIRAFDVHTGRLVWNWDSGNPDDTTPIAEGQVYTRNSPNMWSIFSVDEKLGMVYLPMGNQTPDQWGGDRTPESEKYSAGVTALDIDTGHVRWTFQFTHHDLWDMDVGGQPTLMDLKTADGVKPALLASTKQGSIYVLDRSTGQPIVPIKEVPVPQGAVEGDHTSPTQPMSDLHMMPPVLEEHDMWGVTPFDQMLCRIDFKSLRYDGIYTPPSLQGSIVYPGNFGVFDWGGISIDPVRQIAFLNPSYMAFKSKLVPAAEVAGGPGRKSETEGVQPNKGAPYGVILEAMLSPMGLPCQAPAWGYVSAIDLTTNKVIWKHKNGTVRDSAPVPIPLSMGVPSLGGTFTTAGGVAFLSGTLDQYLRAYDVKNGKQLWEARLPAGGQTTPMTYTGKDGKQYVLVVAGGHGSLGTKQGDYVLAFKLPD</sequence>
<dbReference type="NCBIfam" id="TIGR03074">
    <property type="entry name" value="PQQ_membr_DH"/>
    <property type="match status" value="1"/>
</dbReference>
<accession>A0A5E7C5Q4</accession>
<evidence type="ECO:0000313" key="7">
    <source>
        <dbReference type="Proteomes" id="UP000379480"/>
    </source>
</evidence>
<dbReference type="Gene3D" id="2.140.10.10">
    <property type="entry name" value="Quinoprotein alcohol dehydrogenase-like superfamily"/>
    <property type="match status" value="2"/>
</dbReference>
<dbReference type="RefSeq" id="WP_150804024.1">
    <property type="nucleotide sequence ID" value="NZ_CABVHY010000011.1"/>
</dbReference>
<evidence type="ECO:0000259" key="5">
    <source>
        <dbReference type="Pfam" id="PF01011"/>
    </source>
</evidence>
<dbReference type="OrthoDB" id="9794322at2"/>
<feature type="transmembrane region" description="Helical" evidence="4">
    <location>
        <begin position="12"/>
        <end position="35"/>
    </location>
</feature>
<dbReference type="EMBL" id="CABVHY010000011">
    <property type="protein sequence ID" value="VVO00143.1"/>
    <property type="molecule type" value="Genomic_DNA"/>
</dbReference>
<name>A0A5E7C5Q4_PSEFL</name>
<dbReference type="PANTHER" id="PTHR32303">
    <property type="entry name" value="QUINOPROTEIN ALCOHOL DEHYDROGENASE (CYTOCHROME C)"/>
    <property type="match status" value="1"/>
</dbReference>
<dbReference type="GO" id="GO:0048038">
    <property type="term" value="F:quinone binding"/>
    <property type="evidence" value="ECO:0007669"/>
    <property type="project" value="InterPro"/>
</dbReference>